<dbReference type="GO" id="GO:0003723">
    <property type="term" value="F:RNA binding"/>
    <property type="evidence" value="ECO:0007669"/>
    <property type="project" value="TreeGrafter"/>
</dbReference>
<dbReference type="PROSITE" id="PS50126">
    <property type="entry name" value="S1"/>
    <property type="match status" value="2"/>
</dbReference>
<dbReference type="Pfam" id="PF00575">
    <property type="entry name" value="S1"/>
    <property type="match status" value="1"/>
</dbReference>
<evidence type="ECO:0000313" key="2">
    <source>
        <dbReference type="EMBL" id="VDM69245.1"/>
    </source>
</evidence>
<dbReference type="InterPro" id="IPR003029">
    <property type="entry name" value="S1_domain"/>
</dbReference>
<dbReference type="PANTHER" id="PTHR23270">
    <property type="entry name" value="PROGRAMMED CELL DEATH PROTEIN 11 PRE-RRNA PROCESSING PROTEIN RRP5"/>
    <property type="match status" value="1"/>
</dbReference>
<evidence type="ECO:0000313" key="3">
    <source>
        <dbReference type="Proteomes" id="UP000270094"/>
    </source>
</evidence>
<dbReference type="AlphaFoldDB" id="A0A3P7KDC4"/>
<keyword evidence="3" id="KW-1185">Reference proteome</keyword>
<protein>
    <recommendedName>
        <fullName evidence="1">S1 motif domain-containing protein</fullName>
    </recommendedName>
</protein>
<gene>
    <name evidence="2" type="ORF">SVUK_LOCUS4243</name>
</gene>
<dbReference type="OrthoDB" id="412781at2759"/>
<dbReference type="PANTHER" id="PTHR23270:SF10">
    <property type="entry name" value="PROTEIN RRP5 HOMOLOG"/>
    <property type="match status" value="1"/>
</dbReference>
<dbReference type="SMART" id="SM00316">
    <property type="entry name" value="S1"/>
    <property type="match status" value="2"/>
</dbReference>
<proteinExistence type="predicted"/>
<dbReference type="GO" id="GO:0032040">
    <property type="term" value="C:small-subunit processome"/>
    <property type="evidence" value="ECO:0007669"/>
    <property type="project" value="TreeGrafter"/>
</dbReference>
<dbReference type="EMBL" id="UYYB01011579">
    <property type="protein sequence ID" value="VDM69245.1"/>
    <property type="molecule type" value="Genomic_DNA"/>
</dbReference>
<evidence type="ECO:0000259" key="1">
    <source>
        <dbReference type="PROSITE" id="PS50126"/>
    </source>
</evidence>
<dbReference type="InterPro" id="IPR045209">
    <property type="entry name" value="Rrp5"/>
</dbReference>
<feature type="domain" description="S1 motif" evidence="1">
    <location>
        <begin position="7"/>
        <end position="75"/>
    </location>
</feature>
<accession>A0A3P7KDC4</accession>
<feature type="domain" description="S1 motif" evidence="1">
    <location>
        <begin position="95"/>
        <end position="160"/>
    </location>
</feature>
<name>A0A3P7KDC4_STRVU</name>
<sequence length="293" mass="32095">MQDATPGEIINAKVTDVHPRGLQVSICDNVKGFIPVDLASDRVVALEKTFTVGSFLKCKVWFVNDEKKQIWLTARHSLVNYKGVAITSYDPKYEGVISVGVVVKILSTGGALIQFFATVRGLLRAGEAKRLGSELKLGQVVEVQVMEVDPTERRMSLGLVEECSQSTAGHVLHPKNVDFGMDDNTVFAAIVDEVSESSVPGHKSERVMVHLESDPSIKGCLQPNFISDSLNSPLESGKGVFRRGMKLNSIAALGNLGGMNRFTSKRFVCAWLQNSRNNVPKSFDDLKQGQVRF</sequence>
<dbReference type="InterPro" id="IPR012340">
    <property type="entry name" value="NA-bd_OB-fold"/>
</dbReference>
<dbReference type="Gene3D" id="2.40.50.140">
    <property type="entry name" value="Nucleic acid-binding proteins"/>
    <property type="match status" value="2"/>
</dbReference>
<reference evidence="2 3" key="1">
    <citation type="submission" date="2018-11" db="EMBL/GenBank/DDBJ databases">
        <authorList>
            <consortium name="Pathogen Informatics"/>
        </authorList>
    </citation>
    <scope>NUCLEOTIDE SEQUENCE [LARGE SCALE GENOMIC DNA]</scope>
</reference>
<dbReference type="SUPFAM" id="SSF50249">
    <property type="entry name" value="Nucleic acid-binding proteins"/>
    <property type="match status" value="2"/>
</dbReference>
<dbReference type="GO" id="GO:0006364">
    <property type="term" value="P:rRNA processing"/>
    <property type="evidence" value="ECO:0007669"/>
    <property type="project" value="InterPro"/>
</dbReference>
<dbReference type="Proteomes" id="UP000270094">
    <property type="component" value="Unassembled WGS sequence"/>
</dbReference>
<organism evidence="2 3">
    <name type="scientific">Strongylus vulgaris</name>
    <name type="common">Blood worm</name>
    <dbReference type="NCBI Taxonomy" id="40348"/>
    <lineage>
        <taxon>Eukaryota</taxon>
        <taxon>Metazoa</taxon>
        <taxon>Ecdysozoa</taxon>
        <taxon>Nematoda</taxon>
        <taxon>Chromadorea</taxon>
        <taxon>Rhabditida</taxon>
        <taxon>Rhabditina</taxon>
        <taxon>Rhabditomorpha</taxon>
        <taxon>Strongyloidea</taxon>
        <taxon>Strongylidae</taxon>
        <taxon>Strongylus</taxon>
    </lineage>
</organism>